<dbReference type="Pfam" id="PF01380">
    <property type="entry name" value="SIS"/>
    <property type="match status" value="1"/>
</dbReference>
<accession>A0AB35IQQ0</accession>
<dbReference type="AlphaFoldDB" id="A0AB35IQQ0"/>
<dbReference type="Gene3D" id="3.40.50.10490">
    <property type="entry name" value="Glucose-6-phosphate isomerase like protein, domain 1"/>
    <property type="match status" value="1"/>
</dbReference>
<dbReference type="GO" id="GO:0097367">
    <property type="term" value="F:carbohydrate derivative binding"/>
    <property type="evidence" value="ECO:0007669"/>
    <property type="project" value="InterPro"/>
</dbReference>
<feature type="domain" description="HTH rpiR-type" evidence="4">
    <location>
        <begin position="5"/>
        <end position="81"/>
    </location>
</feature>
<dbReference type="Proteomes" id="UP001211987">
    <property type="component" value="Unassembled WGS sequence"/>
</dbReference>
<evidence type="ECO:0000256" key="3">
    <source>
        <dbReference type="ARBA" id="ARBA00023163"/>
    </source>
</evidence>
<comment type="caution">
    <text evidence="6">The sequence shown here is derived from an EMBL/GenBank/DDBJ whole genome shotgun (WGS) entry which is preliminary data.</text>
</comment>
<name>A0AB35IQQ0_9FIRM</name>
<keyword evidence="3" id="KW-0804">Transcription</keyword>
<dbReference type="PROSITE" id="PS51071">
    <property type="entry name" value="HTH_RPIR"/>
    <property type="match status" value="1"/>
</dbReference>
<keyword evidence="2" id="KW-0238">DNA-binding</keyword>
<dbReference type="PANTHER" id="PTHR30514">
    <property type="entry name" value="GLUCOKINASE"/>
    <property type="match status" value="1"/>
</dbReference>
<protein>
    <submittedName>
        <fullName evidence="6">MurR/RpiR family transcriptional regulator</fullName>
    </submittedName>
</protein>
<dbReference type="InterPro" id="IPR036388">
    <property type="entry name" value="WH-like_DNA-bd_sf"/>
</dbReference>
<dbReference type="SUPFAM" id="SSF53697">
    <property type="entry name" value="SIS domain"/>
    <property type="match status" value="1"/>
</dbReference>
<gene>
    <name evidence="6" type="ORF">PM738_16945</name>
</gene>
<dbReference type="RefSeq" id="WP_117562803.1">
    <property type="nucleotide sequence ID" value="NZ_JAQLKE010000041.1"/>
</dbReference>
<dbReference type="SUPFAM" id="SSF46689">
    <property type="entry name" value="Homeodomain-like"/>
    <property type="match status" value="1"/>
</dbReference>
<reference evidence="6" key="1">
    <citation type="submission" date="2023-01" db="EMBL/GenBank/DDBJ databases">
        <title>Human gut microbiome strain richness.</title>
        <authorList>
            <person name="Chen-Liaw A."/>
        </authorList>
    </citation>
    <scope>NUCLEOTIDE SEQUENCE</scope>
    <source>
        <strain evidence="6">1001217st2_G6_1001217B_191108</strain>
    </source>
</reference>
<dbReference type="GO" id="GO:0003700">
    <property type="term" value="F:DNA-binding transcription factor activity"/>
    <property type="evidence" value="ECO:0007669"/>
    <property type="project" value="InterPro"/>
</dbReference>
<proteinExistence type="predicted"/>
<sequence>MTTVMSFANQLKAVYPHLTKTEKKCAKYIHEHLETINNQTLSQISKDAGVGEATIMRFVYKLGYENLAQFKIAILKENLENQKKEDNENYVDSYVNRISHLMKDSILANDKNELEEVARLIMNSSHVYFFGNGTSGYAADVGAYRFFRSGVSCEGVTDVHMMVMKAALMRKDELVVAVSLSGDNTDIIQAVKLAEKINCKIVTITGSKLSVLAQYGDINLAHAPVSFKDESYYGGITGIIIQEFILETIFEIYARLNPDRIDEVQQMTAISTNLHHLGLHTKDDE</sequence>
<dbReference type="Pfam" id="PF01418">
    <property type="entry name" value="HTH_6"/>
    <property type="match status" value="1"/>
</dbReference>
<dbReference type="InterPro" id="IPR046348">
    <property type="entry name" value="SIS_dom_sf"/>
</dbReference>
<dbReference type="InterPro" id="IPR001347">
    <property type="entry name" value="SIS_dom"/>
</dbReference>
<dbReference type="InterPro" id="IPR047640">
    <property type="entry name" value="RpiR-like"/>
</dbReference>
<evidence type="ECO:0000313" key="6">
    <source>
        <dbReference type="EMBL" id="MDB7085498.1"/>
    </source>
</evidence>
<evidence type="ECO:0000259" key="4">
    <source>
        <dbReference type="PROSITE" id="PS51071"/>
    </source>
</evidence>
<dbReference type="CDD" id="cd05013">
    <property type="entry name" value="SIS_RpiR"/>
    <property type="match status" value="1"/>
</dbReference>
<dbReference type="GO" id="GO:1901135">
    <property type="term" value="P:carbohydrate derivative metabolic process"/>
    <property type="evidence" value="ECO:0007669"/>
    <property type="project" value="InterPro"/>
</dbReference>
<evidence type="ECO:0000256" key="1">
    <source>
        <dbReference type="ARBA" id="ARBA00023015"/>
    </source>
</evidence>
<evidence type="ECO:0000256" key="2">
    <source>
        <dbReference type="ARBA" id="ARBA00023125"/>
    </source>
</evidence>
<dbReference type="PROSITE" id="PS51464">
    <property type="entry name" value="SIS"/>
    <property type="match status" value="1"/>
</dbReference>
<dbReference type="PANTHER" id="PTHR30514:SF1">
    <property type="entry name" value="HTH-TYPE TRANSCRIPTIONAL REGULATOR HEXR-RELATED"/>
    <property type="match status" value="1"/>
</dbReference>
<evidence type="ECO:0000259" key="5">
    <source>
        <dbReference type="PROSITE" id="PS51464"/>
    </source>
</evidence>
<keyword evidence="1" id="KW-0805">Transcription regulation</keyword>
<feature type="domain" description="SIS" evidence="5">
    <location>
        <begin position="117"/>
        <end position="259"/>
    </location>
</feature>
<dbReference type="InterPro" id="IPR000281">
    <property type="entry name" value="HTH_RpiR"/>
</dbReference>
<evidence type="ECO:0000313" key="7">
    <source>
        <dbReference type="Proteomes" id="UP001211987"/>
    </source>
</evidence>
<dbReference type="InterPro" id="IPR009057">
    <property type="entry name" value="Homeodomain-like_sf"/>
</dbReference>
<organism evidence="6 7">
    <name type="scientific">Thomasclavelia ramosa</name>
    <dbReference type="NCBI Taxonomy" id="1547"/>
    <lineage>
        <taxon>Bacteria</taxon>
        <taxon>Bacillati</taxon>
        <taxon>Bacillota</taxon>
        <taxon>Erysipelotrichia</taxon>
        <taxon>Erysipelotrichales</taxon>
        <taxon>Coprobacillaceae</taxon>
        <taxon>Thomasclavelia</taxon>
    </lineage>
</organism>
<dbReference type="Gene3D" id="1.10.10.10">
    <property type="entry name" value="Winged helix-like DNA-binding domain superfamily/Winged helix DNA-binding domain"/>
    <property type="match status" value="1"/>
</dbReference>
<dbReference type="InterPro" id="IPR035472">
    <property type="entry name" value="RpiR-like_SIS"/>
</dbReference>
<dbReference type="GO" id="GO:0003677">
    <property type="term" value="F:DNA binding"/>
    <property type="evidence" value="ECO:0007669"/>
    <property type="project" value="UniProtKB-KW"/>
</dbReference>
<dbReference type="EMBL" id="JAQLKE010000041">
    <property type="protein sequence ID" value="MDB7085498.1"/>
    <property type="molecule type" value="Genomic_DNA"/>
</dbReference>